<organism evidence="2 3">
    <name type="scientific">Pseudonocardia xinjiangensis</name>
    <dbReference type="NCBI Taxonomy" id="75289"/>
    <lineage>
        <taxon>Bacteria</taxon>
        <taxon>Bacillati</taxon>
        <taxon>Actinomycetota</taxon>
        <taxon>Actinomycetes</taxon>
        <taxon>Pseudonocardiales</taxon>
        <taxon>Pseudonocardiaceae</taxon>
        <taxon>Pseudonocardia</taxon>
    </lineage>
</organism>
<feature type="domain" description="NIPSNAP" evidence="1">
    <location>
        <begin position="3"/>
        <end position="107"/>
    </location>
</feature>
<dbReference type="Pfam" id="PF07978">
    <property type="entry name" value="NIPSNAP"/>
    <property type="match status" value="1"/>
</dbReference>
<dbReference type="InterPro" id="IPR011008">
    <property type="entry name" value="Dimeric_a/b-barrel"/>
</dbReference>
<dbReference type="SUPFAM" id="SSF54909">
    <property type="entry name" value="Dimeric alpha+beta barrel"/>
    <property type="match status" value="1"/>
</dbReference>
<comment type="caution">
    <text evidence="2">The sequence shown here is derived from an EMBL/GenBank/DDBJ whole genome shotgun (WGS) entry which is preliminary data.</text>
</comment>
<accession>A0ABX1RF55</accession>
<dbReference type="RefSeq" id="WP_169397100.1">
    <property type="nucleotide sequence ID" value="NZ_BAAAJH010000008.1"/>
</dbReference>
<keyword evidence="3" id="KW-1185">Reference proteome</keyword>
<reference evidence="2 3" key="1">
    <citation type="submission" date="2020-04" db="EMBL/GenBank/DDBJ databases">
        <authorList>
            <person name="Klaysubun C."/>
            <person name="Duangmal K."/>
            <person name="Lipun K."/>
        </authorList>
    </citation>
    <scope>NUCLEOTIDE SEQUENCE [LARGE SCALE GENOMIC DNA]</scope>
    <source>
        <strain evidence="2 3">JCM 11839</strain>
    </source>
</reference>
<evidence type="ECO:0000313" key="3">
    <source>
        <dbReference type="Proteomes" id="UP001296706"/>
    </source>
</evidence>
<dbReference type="Proteomes" id="UP001296706">
    <property type="component" value="Unassembled WGS sequence"/>
</dbReference>
<dbReference type="EMBL" id="JAAXKY010000057">
    <property type="protein sequence ID" value="NMH79037.1"/>
    <property type="molecule type" value="Genomic_DNA"/>
</dbReference>
<name>A0ABX1RF55_9PSEU</name>
<gene>
    <name evidence="2" type="ORF">HF577_18330</name>
</gene>
<protein>
    <submittedName>
        <fullName evidence="2">NIPSNAP family protein</fullName>
    </submittedName>
</protein>
<proteinExistence type="predicted"/>
<sequence length="110" mass="12205">MIYEIREYTTVPGRLPALVKRFNDHTLGYFGKHGMEVVFLSVTELGENSNNELVYVLQFDSYDDMASKWAAFQADAGWREARSASEADGPIVAKISRRVLSTAPFAPAGS</sequence>
<evidence type="ECO:0000259" key="1">
    <source>
        <dbReference type="Pfam" id="PF07978"/>
    </source>
</evidence>
<dbReference type="Gene3D" id="3.30.70.100">
    <property type="match status" value="1"/>
</dbReference>
<dbReference type="InterPro" id="IPR012577">
    <property type="entry name" value="NIPSNAP"/>
</dbReference>
<evidence type="ECO:0000313" key="2">
    <source>
        <dbReference type="EMBL" id="NMH79037.1"/>
    </source>
</evidence>